<dbReference type="Proteomes" id="UP001178888">
    <property type="component" value="Unassembled WGS sequence"/>
</dbReference>
<dbReference type="EMBL" id="JAVGVR010000001">
    <property type="protein sequence ID" value="MDQ6595090.1"/>
    <property type="molecule type" value="Genomic_DNA"/>
</dbReference>
<evidence type="ECO:0000313" key="4">
    <source>
        <dbReference type="Proteomes" id="UP000295132"/>
    </source>
</evidence>
<evidence type="ECO:0000313" key="3">
    <source>
        <dbReference type="EMBL" id="TDK64047.1"/>
    </source>
</evidence>
<dbReference type="Proteomes" id="UP000295132">
    <property type="component" value="Unassembled WGS sequence"/>
</dbReference>
<feature type="transmembrane region" description="Helical" evidence="1">
    <location>
        <begin position="39"/>
        <end position="65"/>
    </location>
</feature>
<reference evidence="2" key="2">
    <citation type="submission" date="2023-08" db="EMBL/GenBank/DDBJ databases">
        <title>Nitrogen cycling bacteria in agricultural field soils.</title>
        <authorList>
            <person name="Jang J."/>
        </authorList>
    </citation>
    <scope>NUCLEOTIDE SEQUENCE</scope>
    <source>
        <strain evidence="2">PS3-36</strain>
    </source>
</reference>
<evidence type="ECO:0000256" key="1">
    <source>
        <dbReference type="SAM" id="Phobius"/>
    </source>
</evidence>
<dbReference type="InterPro" id="IPR024596">
    <property type="entry name" value="RNApol_su_b/EpuA"/>
</dbReference>
<proteinExistence type="predicted"/>
<keyword evidence="1" id="KW-0472">Membrane</keyword>
<keyword evidence="3" id="KW-0240">DNA-directed RNA polymerase</keyword>
<evidence type="ECO:0000313" key="2">
    <source>
        <dbReference type="EMBL" id="MDQ6595090.1"/>
    </source>
</evidence>
<comment type="caution">
    <text evidence="3">The sequence shown here is derived from an EMBL/GenBank/DDBJ whole genome shotgun (WGS) entry which is preliminary data.</text>
</comment>
<dbReference type="AlphaFoldDB" id="A0A4R5VZN8"/>
<gene>
    <name evidence="3" type="ORF">E2K98_04040</name>
    <name evidence="2" type="ORF">RCG21_01255</name>
</gene>
<organism evidence="3 4">
    <name type="scientific">Bacillus salipaludis</name>
    <dbReference type="NCBI Taxonomy" id="2547811"/>
    <lineage>
        <taxon>Bacteria</taxon>
        <taxon>Bacillati</taxon>
        <taxon>Bacillota</taxon>
        <taxon>Bacilli</taxon>
        <taxon>Bacillales</taxon>
        <taxon>Bacillaceae</taxon>
        <taxon>Bacillus</taxon>
    </lineage>
</organism>
<evidence type="ECO:0000313" key="5">
    <source>
        <dbReference type="Proteomes" id="UP001178888"/>
    </source>
</evidence>
<protein>
    <submittedName>
        <fullName evidence="3">DNA-directed RNA polymerase subunit beta</fullName>
    </submittedName>
</protein>
<dbReference type="GO" id="GO:0000428">
    <property type="term" value="C:DNA-directed RNA polymerase complex"/>
    <property type="evidence" value="ECO:0007669"/>
    <property type="project" value="UniProtKB-KW"/>
</dbReference>
<dbReference type="Pfam" id="PF11772">
    <property type="entry name" value="EpuA"/>
    <property type="match status" value="1"/>
</dbReference>
<keyword evidence="5" id="KW-1185">Reference proteome</keyword>
<name>A0A4R5VZN8_9BACI</name>
<reference evidence="3 4" key="1">
    <citation type="submission" date="2019-03" db="EMBL/GenBank/DDBJ databases">
        <title>Bacillus niacini sp. nov. a Nicotinate-Metabolizing Mesophile Isolated from Soil.</title>
        <authorList>
            <person name="Zhang G."/>
        </authorList>
    </citation>
    <scope>NUCLEOTIDE SEQUENCE [LARGE SCALE GENOMIC DNA]</scope>
    <source>
        <strain evidence="3 4">WN066</strain>
    </source>
</reference>
<keyword evidence="1" id="KW-0812">Transmembrane</keyword>
<keyword evidence="1" id="KW-1133">Transmembrane helix</keyword>
<sequence length="89" mass="10105">MSEQVKTREEFKKEKVDSQNAAEEVRPVTKRVRVRLIPIWLRLILLVMSIFICVMAGSAVGYGMLGGGKIADVFKESTWTHIIDLVDKK</sequence>
<dbReference type="RefSeq" id="WP_133332989.1">
    <property type="nucleotide sequence ID" value="NZ_JAVGVR010000001.1"/>
</dbReference>
<keyword evidence="3" id="KW-0804">Transcription</keyword>
<accession>A0A4R5VZN8</accession>
<dbReference type="EMBL" id="SMYO01000002">
    <property type="protein sequence ID" value="TDK64047.1"/>
    <property type="molecule type" value="Genomic_DNA"/>
</dbReference>